<evidence type="ECO:0000256" key="2">
    <source>
        <dbReference type="SAM" id="Phobius"/>
    </source>
</evidence>
<keyword evidence="2" id="KW-0812">Transmembrane</keyword>
<proteinExistence type="predicted"/>
<dbReference type="RefSeq" id="WP_054534907.1">
    <property type="nucleotide sequence ID" value="NZ_LGKP01000022.1"/>
</dbReference>
<evidence type="ECO:0000256" key="1">
    <source>
        <dbReference type="SAM" id="MobiDB-lite"/>
    </source>
</evidence>
<evidence type="ECO:0000313" key="3">
    <source>
        <dbReference type="EMBL" id="KPL85856.1"/>
    </source>
</evidence>
<sequence length="123" mass="13655">MAVQSQPIGGLSAIRNRSTSQPTSQRRASVLIALAVVVALMCMLYLAQTGRIAALGFRLEQLEVQQTKLVRANNQLLYEIEQSQSLEVIRQRATALGFAPIASSQAEYLIIELPHHRWTVQAR</sequence>
<accession>A0A0P6XSH3</accession>
<keyword evidence="2" id="KW-1133">Transmembrane helix</keyword>
<feature type="transmembrane region" description="Helical" evidence="2">
    <location>
        <begin position="28"/>
        <end position="47"/>
    </location>
</feature>
<dbReference type="Proteomes" id="UP000050277">
    <property type="component" value="Unassembled WGS sequence"/>
</dbReference>
<organism evidence="3 4">
    <name type="scientific">Herpetosiphon geysericola</name>
    <dbReference type="NCBI Taxonomy" id="70996"/>
    <lineage>
        <taxon>Bacteria</taxon>
        <taxon>Bacillati</taxon>
        <taxon>Chloroflexota</taxon>
        <taxon>Chloroflexia</taxon>
        <taxon>Herpetosiphonales</taxon>
        <taxon>Herpetosiphonaceae</taxon>
        <taxon>Herpetosiphon</taxon>
    </lineage>
</organism>
<protein>
    <recommendedName>
        <fullName evidence="5">Cell division protein FtsL</fullName>
    </recommendedName>
</protein>
<name>A0A0P6XSH3_9CHLR</name>
<evidence type="ECO:0000313" key="4">
    <source>
        <dbReference type="Proteomes" id="UP000050277"/>
    </source>
</evidence>
<dbReference type="OrthoDB" id="162860at2"/>
<dbReference type="STRING" id="70996.SE18_13080"/>
<dbReference type="EMBL" id="LGKP01000022">
    <property type="protein sequence ID" value="KPL85856.1"/>
    <property type="molecule type" value="Genomic_DNA"/>
</dbReference>
<comment type="caution">
    <text evidence="3">The sequence shown here is derived from an EMBL/GenBank/DDBJ whole genome shotgun (WGS) entry which is preliminary data.</text>
</comment>
<feature type="region of interest" description="Disordered" evidence="1">
    <location>
        <begin position="1"/>
        <end position="20"/>
    </location>
</feature>
<keyword evidence="4" id="KW-1185">Reference proteome</keyword>
<reference evidence="3 4" key="1">
    <citation type="submission" date="2015-07" db="EMBL/GenBank/DDBJ databases">
        <title>Whole genome sequence of Herpetosiphon geysericola DSM 7119.</title>
        <authorList>
            <person name="Hemp J."/>
            <person name="Ward L.M."/>
            <person name="Pace L.A."/>
            <person name="Fischer W.W."/>
        </authorList>
    </citation>
    <scope>NUCLEOTIDE SEQUENCE [LARGE SCALE GENOMIC DNA]</scope>
    <source>
        <strain evidence="3 4">DSM 7119</strain>
    </source>
</reference>
<gene>
    <name evidence="3" type="ORF">SE18_13080</name>
</gene>
<evidence type="ECO:0008006" key="5">
    <source>
        <dbReference type="Google" id="ProtNLM"/>
    </source>
</evidence>
<dbReference type="AlphaFoldDB" id="A0A0P6XSH3"/>
<keyword evidence="2" id="KW-0472">Membrane</keyword>